<reference evidence="12 13" key="1">
    <citation type="submission" date="2020-08" db="EMBL/GenBank/DDBJ databases">
        <title>Sequencing the genomes of 1000 actinobacteria strains.</title>
        <authorList>
            <person name="Klenk H.-P."/>
        </authorList>
    </citation>
    <scope>NUCLEOTIDE SEQUENCE [LARGE SCALE GENOMIC DNA]</scope>
    <source>
        <strain evidence="12 13">DSM 46659</strain>
    </source>
</reference>
<evidence type="ECO:0000256" key="2">
    <source>
        <dbReference type="ARBA" id="ARBA00022527"/>
    </source>
</evidence>
<feature type="transmembrane region" description="Helical" evidence="10">
    <location>
        <begin position="851"/>
        <end position="879"/>
    </location>
</feature>
<sequence>MVTPDQPDPAAPTQRIEPTSAPSTTRLDPGRGPTRWATRILRPRGGTPDGTGAAAATRPPEPRTRVLPGARGGAPATAALPSRGAAARPAPWWRRALGPLLEWFARLVGRLVVGPASELDYAVPAELRRAYNVRGHIGAGGEAIVYLAEPADESAGQDGRKVALKVYRPGHDINRELLDRLRARGTADPHTPAIHGYGYARSAWGEELAWEAQEYFAHGSMRSLLDEAPLPEGRARDVVAAVADCLRHWQESLQHNHTDVKPENLLIRGLDPPVFALTDFGGAVRATMSRVYGGLAITEDYAAPEVVEGRREAPAAWWSLGIMVHELMTGRRPERGENWLTARSTDIDVSAIPDERWRLLARGLLAPAPSARWGHDEVRAWLSGERPQIAAARRHAPLVFADVSHEDPPSLAFDLLDRWDKGEVWLRTHWPSLRTWLDREVNDYTFDRAYLTRLDQHPEHVHLAIGALAAHFVPGMPPRYRGHEISAEGVLALAAGERSRHGLLREAVELGALDLAARHWCGHPACRADGARRCALLERVQHEVPLIMQQVATTADRLRGTGVSAVADLAEHEWDSAWATAAELVLDPEAPARQRRLLRDQSWHPVRRSDAPYAPWWREQRRTALRGRADAITTGAAVVTAVLLLPVAAAAGSTLREAERADSRERWRGRWTGAAEAVGGGWARAQEKLSGAWRRRPTDGPASPPPWPASPYGPSQGRPPGLRQQDRDREQARADRAMNQVLRAMNAGRCRRFAYPAALVGFIDALGRVLRGAEGFYPQNEVVRALYEPLVAFATGDHTGPLVRSAANALGLLPYGIGGQWWLPAVLGAVLLVLGRTAANQRRRARTQLAAFRLAVAGSVLMAVVLLSTGFVMVGAGLLMPLDTLFGGR</sequence>
<evidence type="ECO:0000256" key="4">
    <source>
        <dbReference type="ARBA" id="ARBA00022741"/>
    </source>
</evidence>
<comment type="caution">
    <text evidence="12">The sequence shown here is derived from an EMBL/GenBank/DDBJ whole genome shotgun (WGS) entry which is preliminary data.</text>
</comment>
<dbReference type="Gene3D" id="1.10.510.10">
    <property type="entry name" value="Transferase(Phosphotransferase) domain 1"/>
    <property type="match status" value="1"/>
</dbReference>
<evidence type="ECO:0000256" key="8">
    <source>
        <dbReference type="ARBA" id="ARBA00048679"/>
    </source>
</evidence>
<dbReference type="SMART" id="SM00220">
    <property type="entry name" value="S_TKc"/>
    <property type="match status" value="1"/>
</dbReference>
<dbReference type="AlphaFoldDB" id="A0A7W9YI01"/>
<evidence type="ECO:0000256" key="5">
    <source>
        <dbReference type="ARBA" id="ARBA00022777"/>
    </source>
</evidence>
<evidence type="ECO:0000256" key="10">
    <source>
        <dbReference type="SAM" id="Phobius"/>
    </source>
</evidence>
<keyword evidence="3" id="KW-0808">Transferase</keyword>
<dbReference type="InterPro" id="IPR011009">
    <property type="entry name" value="Kinase-like_dom_sf"/>
</dbReference>
<evidence type="ECO:0000256" key="3">
    <source>
        <dbReference type="ARBA" id="ARBA00022679"/>
    </source>
</evidence>
<feature type="transmembrane region" description="Helical" evidence="10">
    <location>
        <begin position="821"/>
        <end position="839"/>
    </location>
</feature>
<feature type="compositionally biased region" description="Pro residues" evidence="9">
    <location>
        <begin position="1"/>
        <end position="10"/>
    </location>
</feature>
<keyword evidence="13" id="KW-1185">Reference proteome</keyword>
<feature type="region of interest" description="Disordered" evidence="9">
    <location>
        <begin position="689"/>
        <end position="733"/>
    </location>
</feature>
<feature type="domain" description="Protein kinase" evidence="11">
    <location>
        <begin position="131"/>
        <end position="382"/>
    </location>
</feature>
<dbReference type="GO" id="GO:0004674">
    <property type="term" value="F:protein serine/threonine kinase activity"/>
    <property type="evidence" value="ECO:0007669"/>
    <property type="project" value="UniProtKB-KW"/>
</dbReference>
<name>A0A7W9YI01_9ACTN</name>
<keyword evidence="2 12" id="KW-0723">Serine/threonine-protein kinase</keyword>
<dbReference type="PANTHER" id="PTHR24356">
    <property type="entry name" value="SERINE/THREONINE-PROTEIN KINASE"/>
    <property type="match status" value="1"/>
</dbReference>
<dbReference type="PANTHER" id="PTHR24356:SF1">
    <property type="entry name" value="SERINE_THREONINE-PROTEIN KINASE GREATWALL"/>
    <property type="match status" value="1"/>
</dbReference>
<evidence type="ECO:0000256" key="1">
    <source>
        <dbReference type="ARBA" id="ARBA00012513"/>
    </source>
</evidence>
<feature type="compositionally biased region" description="Low complexity" evidence="9">
    <location>
        <begin position="43"/>
        <end position="58"/>
    </location>
</feature>
<evidence type="ECO:0000259" key="11">
    <source>
        <dbReference type="PROSITE" id="PS50011"/>
    </source>
</evidence>
<dbReference type="Gene3D" id="3.30.200.20">
    <property type="entry name" value="Phosphorylase Kinase, domain 1"/>
    <property type="match status" value="1"/>
</dbReference>
<dbReference type="InterPro" id="IPR050236">
    <property type="entry name" value="Ser_Thr_kinase_AGC"/>
</dbReference>
<organism evidence="12 13">
    <name type="scientific">Nocardiopsis mwathae</name>
    <dbReference type="NCBI Taxonomy" id="1472723"/>
    <lineage>
        <taxon>Bacteria</taxon>
        <taxon>Bacillati</taxon>
        <taxon>Actinomycetota</taxon>
        <taxon>Actinomycetes</taxon>
        <taxon>Streptosporangiales</taxon>
        <taxon>Nocardiopsidaceae</taxon>
        <taxon>Nocardiopsis</taxon>
    </lineage>
</organism>
<dbReference type="Proteomes" id="UP000546642">
    <property type="component" value="Unassembled WGS sequence"/>
</dbReference>
<protein>
    <recommendedName>
        <fullName evidence="1">non-specific serine/threonine protein kinase</fullName>
        <ecNumber evidence="1">2.7.11.1</ecNumber>
    </recommendedName>
</protein>
<keyword evidence="6" id="KW-0067">ATP-binding</keyword>
<dbReference type="InterPro" id="IPR000719">
    <property type="entry name" value="Prot_kinase_dom"/>
</dbReference>
<dbReference type="EMBL" id="JACHDS010000001">
    <property type="protein sequence ID" value="MBB6172477.1"/>
    <property type="molecule type" value="Genomic_DNA"/>
</dbReference>
<dbReference type="SUPFAM" id="SSF56112">
    <property type="entry name" value="Protein kinase-like (PK-like)"/>
    <property type="match status" value="1"/>
</dbReference>
<dbReference type="PROSITE" id="PS50011">
    <property type="entry name" value="PROTEIN_KINASE_DOM"/>
    <property type="match status" value="1"/>
</dbReference>
<feature type="region of interest" description="Disordered" evidence="9">
    <location>
        <begin position="1"/>
        <end position="85"/>
    </location>
</feature>
<keyword evidence="10" id="KW-0812">Transmembrane</keyword>
<feature type="compositionally biased region" description="Basic and acidic residues" evidence="9">
    <location>
        <begin position="724"/>
        <end position="733"/>
    </location>
</feature>
<evidence type="ECO:0000256" key="7">
    <source>
        <dbReference type="ARBA" id="ARBA00047899"/>
    </source>
</evidence>
<feature type="compositionally biased region" description="Pro residues" evidence="9">
    <location>
        <begin position="702"/>
        <end position="711"/>
    </location>
</feature>
<evidence type="ECO:0000256" key="6">
    <source>
        <dbReference type="ARBA" id="ARBA00022840"/>
    </source>
</evidence>
<gene>
    <name evidence="12" type="ORF">HNR23_002537</name>
</gene>
<keyword evidence="5 12" id="KW-0418">Kinase</keyword>
<evidence type="ECO:0000313" key="13">
    <source>
        <dbReference type="Proteomes" id="UP000546642"/>
    </source>
</evidence>
<evidence type="ECO:0000313" key="12">
    <source>
        <dbReference type="EMBL" id="MBB6172477.1"/>
    </source>
</evidence>
<keyword evidence="4" id="KW-0547">Nucleotide-binding</keyword>
<feature type="compositionally biased region" description="Low complexity" evidence="9">
    <location>
        <begin position="73"/>
        <end position="85"/>
    </location>
</feature>
<dbReference type="RefSeq" id="WP_184075769.1">
    <property type="nucleotide sequence ID" value="NZ_JACHDS010000001.1"/>
</dbReference>
<dbReference type="Pfam" id="PF00069">
    <property type="entry name" value="Pkinase"/>
    <property type="match status" value="1"/>
</dbReference>
<dbReference type="EC" id="2.7.11.1" evidence="1"/>
<proteinExistence type="predicted"/>
<feature type="compositionally biased region" description="Polar residues" evidence="9">
    <location>
        <begin position="16"/>
        <end position="26"/>
    </location>
</feature>
<comment type="catalytic activity">
    <reaction evidence="8">
        <text>L-seryl-[protein] + ATP = O-phospho-L-seryl-[protein] + ADP + H(+)</text>
        <dbReference type="Rhea" id="RHEA:17989"/>
        <dbReference type="Rhea" id="RHEA-COMP:9863"/>
        <dbReference type="Rhea" id="RHEA-COMP:11604"/>
        <dbReference type="ChEBI" id="CHEBI:15378"/>
        <dbReference type="ChEBI" id="CHEBI:29999"/>
        <dbReference type="ChEBI" id="CHEBI:30616"/>
        <dbReference type="ChEBI" id="CHEBI:83421"/>
        <dbReference type="ChEBI" id="CHEBI:456216"/>
        <dbReference type="EC" id="2.7.11.1"/>
    </reaction>
</comment>
<keyword evidence="10" id="KW-0472">Membrane</keyword>
<keyword evidence="10" id="KW-1133">Transmembrane helix</keyword>
<evidence type="ECO:0000256" key="9">
    <source>
        <dbReference type="SAM" id="MobiDB-lite"/>
    </source>
</evidence>
<dbReference type="GO" id="GO:0005524">
    <property type="term" value="F:ATP binding"/>
    <property type="evidence" value="ECO:0007669"/>
    <property type="project" value="UniProtKB-KW"/>
</dbReference>
<accession>A0A7W9YI01</accession>
<comment type="catalytic activity">
    <reaction evidence="7">
        <text>L-threonyl-[protein] + ATP = O-phospho-L-threonyl-[protein] + ADP + H(+)</text>
        <dbReference type="Rhea" id="RHEA:46608"/>
        <dbReference type="Rhea" id="RHEA-COMP:11060"/>
        <dbReference type="Rhea" id="RHEA-COMP:11605"/>
        <dbReference type="ChEBI" id="CHEBI:15378"/>
        <dbReference type="ChEBI" id="CHEBI:30013"/>
        <dbReference type="ChEBI" id="CHEBI:30616"/>
        <dbReference type="ChEBI" id="CHEBI:61977"/>
        <dbReference type="ChEBI" id="CHEBI:456216"/>
        <dbReference type="EC" id="2.7.11.1"/>
    </reaction>
</comment>